<dbReference type="GO" id="GO:0006508">
    <property type="term" value="P:proteolysis"/>
    <property type="evidence" value="ECO:0007669"/>
    <property type="project" value="UniProtKB-KW"/>
</dbReference>
<keyword evidence="4" id="KW-0788">Thiol protease</keyword>
<proteinExistence type="inferred from homology"/>
<organism evidence="7">
    <name type="scientific">Oryza meridionalis</name>
    <dbReference type="NCBI Taxonomy" id="40149"/>
    <lineage>
        <taxon>Eukaryota</taxon>
        <taxon>Viridiplantae</taxon>
        <taxon>Streptophyta</taxon>
        <taxon>Embryophyta</taxon>
        <taxon>Tracheophyta</taxon>
        <taxon>Spermatophyta</taxon>
        <taxon>Magnoliopsida</taxon>
        <taxon>Liliopsida</taxon>
        <taxon>Poales</taxon>
        <taxon>Poaceae</taxon>
        <taxon>BOP clade</taxon>
        <taxon>Oryzoideae</taxon>
        <taxon>Oryzeae</taxon>
        <taxon>Oryzinae</taxon>
        <taxon>Oryza</taxon>
    </lineage>
</organism>
<dbReference type="SUPFAM" id="SSF54001">
    <property type="entry name" value="Cysteine proteinases"/>
    <property type="match status" value="1"/>
</dbReference>
<dbReference type="InterPro" id="IPR038765">
    <property type="entry name" value="Papain-like_cys_pep_sf"/>
</dbReference>
<dbReference type="PANTHER" id="PTHR12606">
    <property type="entry name" value="SENTRIN/SUMO-SPECIFIC PROTEASE"/>
    <property type="match status" value="1"/>
</dbReference>
<evidence type="ECO:0000256" key="1">
    <source>
        <dbReference type="ARBA" id="ARBA00005234"/>
    </source>
</evidence>
<dbReference type="EnsemblPlants" id="OMERI10G00920.6">
    <property type="protein sequence ID" value="OMERI10G00920.6"/>
    <property type="gene ID" value="OMERI10G00920"/>
</dbReference>
<evidence type="ECO:0000256" key="5">
    <source>
        <dbReference type="SAM" id="MobiDB-lite"/>
    </source>
</evidence>
<name>A0A0E0EVF3_9ORYZ</name>
<accession>A0A0E0EVF3</accession>
<keyword evidence="2" id="KW-0645">Protease</keyword>
<dbReference type="Gene3D" id="3.40.395.10">
    <property type="entry name" value="Adenoviral Proteinase, Chain A"/>
    <property type="match status" value="1"/>
</dbReference>
<dbReference type="eggNOG" id="KOG0778">
    <property type="taxonomic scope" value="Eukaryota"/>
</dbReference>
<dbReference type="GO" id="GO:0005634">
    <property type="term" value="C:nucleus"/>
    <property type="evidence" value="ECO:0007669"/>
    <property type="project" value="TreeGrafter"/>
</dbReference>
<feature type="compositionally biased region" description="Low complexity" evidence="5">
    <location>
        <begin position="176"/>
        <end position="185"/>
    </location>
</feature>
<evidence type="ECO:0000256" key="4">
    <source>
        <dbReference type="ARBA" id="ARBA00022807"/>
    </source>
</evidence>
<evidence type="ECO:0000313" key="7">
    <source>
        <dbReference type="EnsemblPlants" id="OMERI10G00920.6"/>
    </source>
</evidence>
<dbReference type="GO" id="GO:0016926">
    <property type="term" value="P:protein desumoylation"/>
    <property type="evidence" value="ECO:0007669"/>
    <property type="project" value="TreeGrafter"/>
</dbReference>
<reference evidence="7" key="1">
    <citation type="submission" date="2015-04" db="UniProtKB">
        <authorList>
            <consortium name="EnsemblPlants"/>
        </authorList>
    </citation>
    <scope>IDENTIFICATION</scope>
</reference>
<comment type="similarity">
    <text evidence="1">Belongs to the peptidase C48 family.</text>
</comment>
<sequence length="487" mass="56080">MNHSMLQLLQQLLMLSKMLQKKIKSRMAHLNKQEKRDKSFDGTKSFLELLDSEDFDSDDCLPEIVRTESYFNENESTIDASPLCSQIPPNSHYVRSKGKTCNTFNTQANNRDNGIINVEMIRKRALQDITNSPEVVCLGSNNCSDRAKNLCIKSEHIYNKTNQFDCNFKVSGSGMNKSGSSSSGGKLPPHGPRRPLMPSRHASDPFVPVRRRFPVSEEENKHYIAICCLACSRWQKLQAVDIDNVRMTFSLFGNSLKSGGDVSNYVMFAFCRLMFHNNHPSKSKKNYFFSSIGDKLLNELAFDEMAKIKKCFDGAATARKLHLCDMLFFPINHLDHWFLFIVNLKDRMLAFLDSLHHKSDPYFEGIIPMLINNFQIVWDKFECSAIDFNSFRVFFPPVPRQEFSCDSGIFVMKCIELWSPRVVLLNLLSKDDINNIRAQYMNKIFFHTSNAMLQTESEDLVVNWFQNDEFRYDGFAIFLAQNVAPVR</sequence>
<evidence type="ECO:0000259" key="6">
    <source>
        <dbReference type="PROSITE" id="PS50600"/>
    </source>
</evidence>
<dbReference type="Gramene" id="OMERI10G00920.6">
    <property type="protein sequence ID" value="OMERI10G00920.6"/>
    <property type="gene ID" value="OMERI10G00920"/>
</dbReference>
<dbReference type="STRING" id="40149.A0A0E0EVF3"/>
<keyword evidence="8" id="KW-1185">Reference proteome</keyword>
<evidence type="ECO:0000256" key="2">
    <source>
        <dbReference type="ARBA" id="ARBA00022670"/>
    </source>
</evidence>
<evidence type="ECO:0000313" key="8">
    <source>
        <dbReference type="Proteomes" id="UP000008021"/>
    </source>
</evidence>
<dbReference type="HOGENOM" id="CLU_577954_0_0_1"/>
<dbReference type="Pfam" id="PF02902">
    <property type="entry name" value="Peptidase_C48"/>
    <property type="match status" value="1"/>
</dbReference>
<reference evidence="7" key="2">
    <citation type="submission" date="2018-05" db="EMBL/GenBank/DDBJ databases">
        <title>OmerRS3 (Oryza meridionalis Reference Sequence Version 3).</title>
        <authorList>
            <person name="Zhang J."/>
            <person name="Kudrna D."/>
            <person name="Lee S."/>
            <person name="Talag J."/>
            <person name="Welchert J."/>
            <person name="Wing R.A."/>
        </authorList>
    </citation>
    <scope>NUCLEOTIDE SEQUENCE [LARGE SCALE GENOMIC DNA]</scope>
    <source>
        <strain evidence="7">cv. OR44</strain>
    </source>
</reference>
<dbReference type="Proteomes" id="UP000008021">
    <property type="component" value="Chromosome 10"/>
</dbReference>
<keyword evidence="3" id="KW-0378">Hydrolase</keyword>
<dbReference type="GO" id="GO:0016929">
    <property type="term" value="F:deSUMOylase activity"/>
    <property type="evidence" value="ECO:0007669"/>
    <property type="project" value="TreeGrafter"/>
</dbReference>
<dbReference type="AlphaFoldDB" id="A0A0E0EVF3"/>
<dbReference type="PANTHER" id="PTHR12606:SF141">
    <property type="entry name" value="GH15225P-RELATED"/>
    <property type="match status" value="1"/>
</dbReference>
<evidence type="ECO:0000256" key="3">
    <source>
        <dbReference type="ARBA" id="ARBA00022801"/>
    </source>
</evidence>
<feature type="region of interest" description="Disordered" evidence="5">
    <location>
        <begin position="176"/>
        <end position="203"/>
    </location>
</feature>
<protein>
    <recommendedName>
        <fullName evidence="6">Ubiquitin-like protease family profile domain-containing protein</fullName>
    </recommendedName>
</protein>
<feature type="domain" description="Ubiquitin-like protease family profile" evidence="6">
    <location>
        <begin position="245"/>
        <end position="418"/>
    </location>
</feature>
<dbReference type="InterPro" id="IPR003653">
    <property type="entry name" value="Peptidase_C48_C"/>
</dbReference>
<dbReference type="PROSITE" id="PS50600">
    <property type="entry name" value="ULP_PROTEASE"/>
    <property type="match status" value="1"/>
</dbReference>